<reference evidence="7 8" key="1">
    <citation type="journal article" date="2018" name="Proc. Natl. Acad. Sci. U.S.A.">
        <title>Draft genome sequence of Camellia sinensis var. sinensis provides insights into the evolution of the tea genome and tea quality.</title>
        <authorList>
            <person name="Wei C."/>
            <person name="Yang H."/>
            <person name="Wang S."/>
            <person name="Zhao J."/>
            <person name="Liu C."/>
            <person name="Gao L."/>
            <person name="Xia E."/>
            <person name="Lu Y."/>
            <person name="Tai Y."/>
            <person name="She G."/>
            <person name="Sun J."/>
            <person name="Cao H."/>
            <person name="Tong W."/>
            <person name="Gao Q."/>
            <person name="Li Y."/>
            <person name="Deng W."/>
            <person name="Jiang X."/>
            <person name="Wang W."/>
            <person name="Chen Q."/>
            <person name="Zhang S."/>
            <person name="Li H."/>
            <person name="Wu J."/>
            <person name="Wang P."/>
            <person name="Li P."/>
            <person name="Shi C."/>
            <person name="Zheng F."/>
            <person name="Jian J."/>
            <person name="Huang B."/>
            <person name="Shan D."/>
            <person name="Shi M."/>
            <person name="Fang C."/>
            <person name="Yue Y."/>
            <person name="Li F."/>
            <person name="Li D."/>
            <person name="Wei S."/>
            <person name="Han B."/>
            <person name="Jiang C."/>
            <person name="Yin Y."/>
            <person name="Xia T."/>
            <person name="Zhang Z."/>
            <person name="Bennetzen J.L."/>
            <person name="Zhao S."/>
            <person name="Wan X."/>
        </authorList>
    </citation>
    <scope>NUCLEOTIDE SEQUENCE [LARGE SCALE GENOMIC DNA]</scope>
    <source>
        <strain evidence="8">cv. Shuchazao</strain>
        <tissue evidence="7">Leaf</tissue>
    </source>
</reference>
<name>A0A4S4DXE2_CAMSN</name>
<dbReference type="Pfam" id="PF03055">
    <property type="entry name" value="RPE65"/>
    <property type="match status" value="1"/>
</dbReference>
<evidence type="ECO:0000256" key="5">
    <source>
        <dbReference type="ARBA" id="ARBA00023004"/>
    </source>
</evidence>
<dbReference type="GO" id="GO:0046872">
    <property type="term" value="F:metal ion binding"/>
    <property type="evidence" value="ECO:0007669"/>
    <property type="project" value="UniProtKB-KW"/>
</dbReference>
<keyword evidence="4" id="KW-0223">Dioxygenase</keyword>
<evidence type="ECO:0000256" key="6">
    <source>
        <dbReference type="SAM" id="MobiDB-lite"/>
    </source>
</evidence>
<organism evidence="7 8">
    <name type="scientific">Camellia sinensis var. sinensis</name>
    <name type="common">China tea</name>
    <dbReference type="NCBI Taxonomy" id="542762"/>
    <lineage>
        <taxon>Eukaryota</taxon>
        <taxon>Viridiplantae</taxon>
        <taxon>Streptophyta</taxon>
        <taxon>Embryophyta</taxon>
        <taxon>Tracheophyta</taxon>
        <taxon>Spermatophyta</taxon>
        <taxon>Magnoliopsida</taxon>
        <taxon>eudicotyledons</taxon>
        <taxon>Gunneridae</taxon>
        <taxon>Pentapetalae</taxon>
        <taxon>asterids</taxon>
        <taxon>Ericales</taxon>
        <taxon>Theaceae</taxon>
        <taxon>Camellia</taxon>
    </lineage>
</organism>
<protein>
    <submittedName>
        <fullName evidence="7">Uncharacterized protein</fullName>
    </submittedName>
</protein>
<accession>A0A4S4DXE2</accession>
<dbReference type="AlphaFoldDB" id="A0A4S4DXE2"/>
<evidence type="ECO:0000256" key="4">
    <source>
        <dbReference type="ARBA" id="ARBA00022964"/>
    </source>
</evidence>
<evidence type="ECO:0000256" key="3">
    <source>
        <dbReference type="ARBA" id="ARBA00022723"/>
    </source>
</evidence>
<keyword evidence="4" id="KW-0560">Oxidoreductase</keyword>
<feature type="region of interest" description="Disordered" evidence="6">
    <location>
        <begin position="1"/>
        <end position="25"/>
    </location>
</feature>
<feature type="compositionally biased region" description="Basic residues" evidence="6">
    <location>
        <begin position="1"/>
        <end position="13"/>
    </location>
</feature>
<keyword evidence="3" id="KW-0479">Metal-binding</keyword>
<dbReference type="InterPro" id="IPR004294">
    <property type="entry name" value="Carotenoid_Oase"/>
</dbReference>
<sequence length="261" mass="28984">MKRKHSGGKRKPKMTPMKAVAPKQVRHGVSAAADGVVVVKPKPNKGLTSTVIDWLEKLIVKLLMYDTSQPHHYLAGNFGPVLDETPPCKDLTFQGYLPECLNGEFVRVGPNPKFTPVAGYHWENKQCIASTSSVYSRLLIDTMNFLSSGRFRMASTPGQGFNSNRIYRRWLAETFDGHETVEDDPSDNLNGNYDTMKPSVENLPLSLEPLEPITGMEFESAEDAIGNSMRCMDAVWALPYGIIAHVGHLKDNSVIGREFVC</sequence>
<evidence type="ECO:0000256" key="2">
    <source>
        <dbReference type="ARBA" id="ARBA00006787"/>
    </source>
</evidence>
<comment type="caution">
    <text evidence="7">The sequence shown here is derived from an EMBL/GenBank/DDBJ whole genome shotgun (WGS) entry which is preliminary data.</text>
</comment>
<evidence type="ECO:0000313" key="7">
    <source>
        <dbReference type="EMBL" id="THG08050.1"/>
    </source>
</evidence>
<dbReference type="GO" id="GO:0016702">
    <property type="term" value="F:oxidoreductase activity, acting on single donors with incorporation of molecular oxygen, incorporation of two atoms of oxygen"/>
    <property type="evidence" value="ECO:0007669"/>
    <property type="project" value="InterPro"/>
</dbReference>
<gene>
    <name evidence="7" type="ORF">TEA_011884</name>
</gene>
<keyword evidence="5" id="KW-0408">Iron</keyword>
<keyword evidence="8" id="KW-1185">Reference proteome</keyword>
<proteinExistence type="inferred from homology"/>
<comment type="cofactor">
    <cofactor evidence="1">
        <name>Fe(2+)</name>
        <dbReference type="ChEBI" id="CHEBI:29033"/>
    </cofactor>
</comment>
<dbReference type="STRING" id="542762.A0A4S4DXE2"/>
<dbReference type="Proteomes" id="UP000306102">
    <property type="component" value="Unassembled WGS sequence"/>
</dbReference>
<dbReference type="EMBL" id="SDRB02009624">
    <property type="protein sequence ID" value="THG08050.1"/>
    <property type="molecule type" value="Genomic_DNA"/>
</dbReference>
<evidence type="ECO:0000256" key="1">
    <source>
        <dbReference type="ARBA" id="ARBA00001954"/>
    </source>
</evidence>
<comment type="similarity">
    <text evidence="2">Belongs to the carotenoid oxygenase family.</text>
</comment>
<evidence type="ECO:0000313" key="8">
    <source>
        <dbReference type="Proteomes" id="UP000306102"/>
    </source>
</evidence>